<evidence type="ECO:0000313" key="6">
    <source>
        <dbReference type="EMBL" id="NYI93285.1"/>
    </source>
</evidence>
<evidence type="ECO:0000256" key="4">
    <source>
        <dbReference type="ARBA" id="ARBA00022967"/>
    </source>
</evidence>
<dbReference type="PROSITE" id="PS00211">
    <property type="entry name" value="ABC_TRANSPORTER_1"/>
    <property type="match status" value="1"/>
</dbReference>
<sequence length="232" mass="24390">MTHSTIRAGATLEGVSAGYARRTVLHDVSVSFPAGAVTAVVGANGSGKSTLLGVLAGILRQSGGTVTRPAGPPALVVQHDAVPPLLPITVRETVEMGRWPVRRPWQRLTRHDRTAVDDALAATDLTALSGRRLSALSGGQRQRALLAQALAREAHLLLLDEPTASLDVPGREAVSRALRAMAEEGMTVVQATHDLPEAQRADHCVLLREGRVLAAGPPADLLTGETLLSLWS</sequence>
<dbReference type="Gene3D" id="3.40.50.300">
    <property type="entry name" value="P-loop containing nucleotide triphosphate hydrolases"/>
    <property type="match status" value="1"/>
</dbReference>
<keyword evidence="1" id="KW-0813">Transport</keyword>
<protein>
    <submittedName>
        <fullName evidence="6">Zinc/manganese transport system ATP-binding protein</fullName>
    </submittedName>
</protein>
<dbReference type="AlphaFoldDB" id="A0A853BEU1"/>
<dbReference type="InterPro" id="IPR047748">
    <property type="entry name" value="AztA-like"/>
</dbReference>
<name>A0A853BEU1_9PSEU</name>
<comment type="caution">
    <text evidence="6">The sequence shown here is derived from an EMBL/GenBank/DDBJ whole genome shotgun (WGS) entry which is preliminary data.</text>
</comment>
<keyword evidence="3 6" id="KW-0067">ATP-binding</keyword>
<dbReference type="PANTHER" id="PTHR42794:SF1">
    <property type="entry name" value="HEMIN IMPORT ATP-BINDING PROTEIN HMUV"/>
    <property type="match status" value="1"/>
</dbReference>
<keyword evidence="2" id="KW-0547">Nucleotide-binding</keyword>
<dbReference type="InterPro" id="IPR003593">
    <property type="entry name" value="AAA+_ATPase"/>
</dbReference>
<dbReference type="InterPro" id="IPR027417">
    <property type="entry name" value="P-loop_NTPase"/>
</dbReference>
<dbReference type="InterPro" id="IPR017871">
    <property type="entry name" value="ABC_transporter-like_CS"/>
</dbReference>
<dbReference type="GO" id="GO:0005524">
    <property type="term" value="F:ATP binding"/>
    <property type="evidence" value="ECO:0007669"/>
    <property type="project" value="UniProtKB-KW"/>
</dbReference>
<reference evidence="6 7" key="1">
    <citation type="submission" date="2020-07" db="EMBL/GenBank/DDBJ databases">
        <title>Sequencing the genomes of 1000 actinobacteria strains.</title>
        <authorList>
            <person name="Klenk H.-P."/>
        </authorList>
    </citation>
    <scope>NUCLEOTIDE SEQUENCE [LARGE SCALE GENOMIC DNA]</scope>
    <source>
        <strain evidence="6 7">DSM 104006</strain>
    </source>
</reference>
<keyword evidence="7" id="KW-1185">Reference proteome</keyword>
<feature type="domain" description="ABC transporter" evidence="5">
    <location>
        <begin position="10"/>
        <end position="230"/>
    </location>
</feature>
<evidence type="ECO:0000259" key="5">
    <source>
        <dbReference type="PROSITE" id="PS50893"/>
    </source>
</evidence>
<dbReference type="EMBL" id="JACCFK010000002">
    <property type="protein sequence ID" value="NYI93285.1"/>
    <property type="molecule type" value="Genomic_DNA"/>
</dbReference>
<accession>A0A853BEU1</accession>
<dbReference type="SMART" id="SM00382">
    <property type="entry name" value="AAA"/>
    <property type="match status" value="1"/>
</dbReference>
<dbReference type="RefSeq" id="WP_179777481.1">
    <property type="nucleotide sequence ID" value="NZ_JACCFK010000002.1"/>
</dbReference>
<organism evidence="6 7">
    <name type="scientific">Amycolatopsis endophytica</name>
    <dbReference type="NCBI Taxonomy" id="860233"/>
    <lineage>
        <taxon>Bacteria</taxon>
        <taxon>Bacillati</taxon>
        <taxon>Actinomycetota</taxon>
        <taxon>Actinomycetes</taxon>
        <taxon>Pseudonocardiales</taxon>
        <taxon>Pseudonocardiaceae</taxon>
        <taxon>Amycolatopsis</taxon>
    </lineage>
</organism>
<dbReference type="GO" id="GO:0016887">
    <property type="term" value="F:ATP hydrolysis activity"/>
    <property type="evidence" value="ECO:0007669"/>
    <property type="project" value="InterPro"/>
</dbReference>
<evidence type="ECO:0000313" key="7">
    <source>
        <dbReference type="Proteomes" id="UP000549616"/>
    </source>
</evidence>
<dbReference type="NCBIfam" id="NF040873">
    <property type="entry name" value="AztA"/>
    <property type="match status" value="1"/>
</dbReference>
<dbReference type="PROSITE" id="PS50893">
    <property type="entry name" value="ABC_TRANSPORTER_2"/>
    <property type="match status" value="1"/>
</dbReference>
<proteinExistence type="predicted"/>
<evidence type="ECO:0000256" key="3">
    <source>
        <dbReference type="ARBA" id="ARBA00022840"/>
    </source>
</evidence>
<dbReference type="SUPFAM" id="SSF52540">
    <property type="entry name" value="P-loop containing nucleoside triphosphate hydrolases"/>
    <property type="match status" value="1"/>
</dbReference>
<keyword evidence="4" id="KW-1278">Translocase</keyword>
<gene>
    <name evidence="6" type="ORF">HNR02_006660</name>
</gene>
<dbReference type="InterPro" id="IPR003439">
    <property type="entry name" value="ABC_transporter-like_ATP-bd"/>
</dbReference>
<dbReference type="Pfam" id="PF00005">
    <property type="entry name" value="ABC_tran"/>
    <property type="match status" value="1"/>
</dbReference>
<evidence type="ECO:0000256" key="2">
    <source>
        <dbReference type="ARBA" id="ARBA00022741"/>
    </source>
</evidence>
<dbReference type="PANTHER" id="PTHR42794">
    <property type="entry name" value="HEMIN IMPORT ATP-BINDING PROTEIN HMUV"/>
    <property type="match status" value="1"/>
</dbReference>
<dbReference type="Proteomes" id="UP000549616">
    <property type="component" value="Unassembled WGS sequence"/>
</dbReference>
<evidence type="ECO:0000256" key="1">
    <source>
        <dbReference type="ARBA" id="ARBA00022448"/>
    </source>
</evidence>